<organism evidence="1 2">
    <name type="scientific">Cinara cedri</name>
    <dbReference type="NCBI Taxonomy" id="506608"/>
    <lineage>
        <taxon>Eukaryota</taxon>
        <taxon>Metazoa</taxon>
        <taxon>Ecdysozoa</taxon>
        <taxon>Arthropoda</taxon>
        <taxon>Hexapoda</taxon>
        <taxon>Insecta</taxon>
        <taxon>Pterygota</taxon>
        <taxon>Neoptera</taxon>
        <taxon>Paraneoptera</taxon>
        <taxon>Hemiptera</taxon>
        <taxon>Sternorrhyncha</taxon>
        <taxon>Aphidomorpha</taxon>
        <taxon>Aphidoidea</taxon>
        <taxon>Aphididae</taxon>
        <taxon>Lachninae</taxon>
        <taxon>Cinara</taxon>
    </lineage>
</organism>
<gene>
    <name evidence="1" type="ORF">CINCED_3A004942</name>
</gene>
<dbReference type="Proteomes" id="UP000325440">
    <property type="component" value="Unassembled WGS sequence"/>
</dbReference>
<dbReference type="AlphaFoldDB" id="A0A5E4NSE3"/>
<proteinExistence type="predicted"/>
<accession>A0A5E4NSE3</accession>
<evidence type="ECO:0000313" key="1">
    <source>
        <dbReference type="EMBL" id="VVC45695.1"/>
    </source>
</evidence>
<evidence type="ECO:0000313" key="2">
    <source>
        <dbReference type="Proteomes" id="UP000325440"/>
    </source>
</evidence>
<protein>
    <submittedName>
        <fullName evidence="1">Uncharacterized protein</fullName>
    </submittedName>
</protein>
<dbReference type="OrthoDB" id="6580059at2759"/>
<keyword evidence="2" id="KW-1185">Reference proteome</keyword>
<sequence length="232" mass="26392">MEHICPQIERLISCHTCGAQSLPPFQLCEAAHVNCPPCAKYMARCSCGDEFADGPQVLLDWTVSALKFKCKHCGTVNAEDADDDGRTANRWYAVHELHRHYRSECTRNAFQCPWAGCDHVARVETAADHYETAHGPIEVLTPTGPDRWYAVQLKIPLTADEFVKKIFNGYFMFTVRYPSYRPRAQDTKPHITVRNINPADEVLYTHDWTLDIPREDITVTVSIATEMFDKST</sequence>
<reference evidence="1 2" key="1">
    <citation type="submission" date="2019-08" db="EMBL/GenBank/DDBJ databases">
        <authorList>
            <person name="Alioto T."/>
            <person name="Alioto T."/>
            <person name="Gomez Garrido J."/>
        </authorList>
    </citation>
    <scope>NUCLEOTIDE SEQUENCE [LARGE SCALE GENOMIC DNA]</scope>
</reference>
<dbReference type="EMBL" id="CABPRJ010002410">
    <property type="protein sequence ID" value="VVC45695.1"/>
    <property type="molecule type" value="Genomic_DNA"/>
</dbReference>
<name>A0A5E4NSE3_9HEMI</name>